<dbReference type="OrthoDB" id="2472181at2"/>
<dbReference type="Gene3D" id="3.40.50.1820">
    <property type="entry name" value="alpha/beta hydrolase"/>
    <property type="match status" value="1"/>
</dbReference>
<reference evidence="2 3" key="1">
    <citation type="submission" date="2018-01" db="EMBL/GenBank/DDBJ databases">
        <title>Draft genome Sequence of streptomyces globosus LZH-48.</title>
        <authorList>
            <person name="Ran K."/>
            <person name="Li Z."/>
            <person name="Wei S."/>
            <person name="Dong R."/>
        </authorList>
    </citation>
    <scope>NUCLEOTIDE SEQUENCE [LARGE SCALE GENOMIC DNA]</scope>
    <source>
        <strain evidence="2 3">LZH-48</strain>
        <plasmid evidence="2 3">unnamed2</plasmid>
    </source>
</reference>
<accession>A0A344UB50</accession>
<keyword evidence="3" id="KW-1185">Reference proteome</keyword>
<dbReference type="Proteomes" id="UP000252004">
    <property type="component" value="Plasmid unnamed2"/>
</dbReference>
<geneLocation type="plasmid" evidence="2 3">
    <name>unnamed2</name>
</geneLocation>
<evidence type="ECO:0000259" key="1">
    <source>
        <dbReference type="Pfam" id="PF00975"/>
    </source>
</evidence>
<feature type="domain" description="Thioesterase" evidence="1">
    <location>
        <begin position="24"/>
        <end position="288"/>
    </location>
</feature>
<gene>
    <name evidence="2" type="ORF">C0216_32020</name>
</gene>
<sequence length="299" mass="31158">MRLRPDRTPAPVRRLSTAAAGADTVYLVHPGALDAEVHRTLAAALPAGSGLTVLDLSALPEYWEAALTGGRAATTVEDLAGRLAAELLGARAEDARAGGSPAGGARPYTLAGWSFGGVVAQALVEQLPAGQRPRRLVLLDSIAPTDAYKPSDEELDPTLLLGWFALYLGAKRGLPVAPDPERLAGADVDRGLEAVLDAAVAAGALKAGTPVFGLRKLYDTYVDGLLRNNRLTTPYEAVPSSVPLVLVTAEGSLIPDDPTLGWEPLAPRGLTLHRSPGDHYTMLSRPDAAALIAQLVHAA</sequence>
<dbReference type="RefSeq" id="WP_114059282.1">
    <property type="nucleotide sequence ID" value="NZ_CP030864.1"/>
</dbReference>
<dbReference type="SUPFAM" id="SSF53474">
    <property type="entry name" value="alpha/beta-Hydrolases"/>
    <property type="match status" value="1"/>
</dbReference>
<dbReference type="InterPro" id="IPR001031">
    <property type="entry name" value="Thioesterase"/>
</dbReference>
<proteinExistence type="predicted"/>
<name>A0A344UB50_9ACTN</name>
<dbReference type="KEGG" id="sgz:C0216_32020"/>
<dbReference type="AlphaFoldDB" id="A0A344UB50"/>
<evidence type="ECO:0000313" key="2">
    <source>
        <dbReference type="EMBL" id="AXE28121.1"/>
    </source>
</evidence>
<evidence type="ECO:0000313" key="3">
    <source>
        <dbReference type="Proteomes" id="UP000252004"/>
    </source>
</evidence>
<protein>
    <submittedName>
        <fullName evidence="2">Thioesterase</fullName>
    </submittedName>
</protein>
<organism evidence="2 3">
    <name type="scientific">Streptomyces globosus</name>
    <dbReference type="NCBI Taxonomy" id="68209"/>
    <lineage>
        <taxon>Bacteria</taxon>
        <taxon>Bacillati</taxon>
        <taxon>Actinomycetota</taxon>
        <taxon>Actinomycetes</taxon>
        <taxon>Kitasatosporales</taxon>
        <taxon>Streptomycetaceae</taxon>
        <taxon>Streptomyces</taxon>
    </lineage>
</organism>
<dbReference type="Pfam" id="PF00975">
    <property type="entry name" value="Thioesterase"/>
    <property type="match status" value="1"/>
</dbReference>
<dbReference type="EMBL" id="CP030864">
    <property type="protein sequence ID" value="AXE28121.1"/>
    <property type="molecule type" value="Genomic_DNA"/>
</dbReference>
<dbReference type="InterPro" id="IPR029058">
    <property type="entry name" value="AB_hydrolase_fold"/>
</dbReference>
<keyword evidence="2" id="KW-0614">Plasmid</keyword>